<evidence type="ECO:0000313" key="3">
    <source>
        <dbReference type="Proteomes" id="UP000034746"/>
    </source>
</evidence>
<organism evidence="2 3">
    <name type="scientific">Candidatus Uhrbacteria bacterium GW2011_GWF2_41_16</name>
    <dbReference type="NCBI Taxonomy" id="1618997"/>
    <lineage>
        <taxon>Bacteria</taxon>
        <taxon>Candidatus Uhriibacteriota</taxon>
    </lineage>
</organism>
<reference evidence="2 3" key="1">
    <citation type="journal article" date="2015" name="Nature">
        <title>rRNA introns, odd ribosomes, and small enigmatic genomes across a large radiation of phyla.</title>
        <authorList>
            <person name="Brown C.T."/>
            <person name="Hug L.A."/>
            <person name="Thomas B.C."/>
            <person name="Sharon I."/>
            <person name="Castelle C.J."/>
            <person name="Singh A."/>
            <person name="Wilkins M.J."/>
            <person name="Williams K.H."/>
            <person name="Banfield J.F."/>
        </authorList>
    </citation>
    <scope>NUCLEOTIDE SEQUENCE [LARGE SCALE GENOMIC DNA]</scope>
</reference>
<feature type="region of interest" description="Disordered" evidence="1">
    <location>
        <begin position="13"/>
        <end position="58"/>
    </location>
</feature>
<dbReference type="AlphaFoldDB" id="A0A0G0V950"/>
<dbReference type="Proteomes" id="UP000034746">
    <property type="component" value="Unassembled WGS sequence"/>
</dbReference>
<comment type="caution">
    <text evidence="2">The sequence shown here is derived from an EMBL/GenBank/DDBJ whole genome shotgun (WGS) entry which is preliminary data.</text>
</comment>
<evidence type="ECO:0000313" key="2">
    <source>
        <dbReference type="EMBL" id="KKR97489.1"/>
    </source>
</evidence>
<evidence type="ECO:0000256" key="1">
    <source>
        <dbReference type="SAM" id="MobiDB-lite"/>
    </source>
</evidence>
<proteinExistence type="predicted"/>
<accession>A0A0G0V950</accession>
<protein>
    <submittedName>
        <fullName evidence="2">Uncharacterized protein</fullName>
    </submittedName>
</protein>
<sequence length="71" mass="8347">MGHRIVLKSLYWKEGIPSPEAHEQMSEPETDTPPVPTCETGDRQHTESKKEKKELDDQQRIFPRMFYTESD</sequence>
<gene>
    <name evidence="2" type="ORF">UU48_C0014G0022</name>
</gene>
<name>A0A0G0V950_9BACT</name>
<feature type="compositionally biased region" description="Basic and acidic residues" evidence="1">
    <location>
        <begin position="40"/>
        <end position="58"/>
    </location>
</feature>
<dbReference type="EMBL" id="LCAU01000014">
    <property type="protein sequence ID" value="KKR97489.1"/>
    <property type="molecule type" value="Genomic_DNA"/>
</dbReference>